<dbReference type="RefSeq" id="WP_078809973.1">
    <property type="nucleotide sequence ID" value="NZ_FUWM01000011.1"/>
</dbReference>
<feature type="domain" description="4Fe-4S ferredoxin-type" evidence="5">
    <location>
        <begin position="36"/>
        <end position="64"/>
    </location>
</feature>
<dbReference type="Pfam" id="PF02906">
    <property type="entry name" value="Fe_hyd_lg_C"/>
    <property type="match status" value="2"/>
</dbReference>
<dbReference type="InterPro" id="IPR050395">
    <property type="entry name" value="4Fe4S_Ferredoxin_RnfB"/>
</dbReference>
<keyword evidence="4" id="KW-0411">Iron-sulfur</keyword>
<dbReference type="PROSITE" id="PS00198">
    <property type="entry name" value="4FE4S_FER_1"/>
    <property type="match status" value="2"/>
</dbReference>
<evidence type="ECO:0000256" key="3">
    <source>
        <dbReference type="ARBA" id="ARBA00023004"/>
    </source>
</evidence>
<dbReference type="Pfam" id="PF13237">
    <property type="entry name" value="Fer4_10"/>
    <property type="match status" value="1"/>
</dbReference>
<evidence type="ECO:0000256" key="4">
    <source>
        <dbReference type="ARBA" id="ARBA00023014"/>
    </source>
</evidence>
<dbReference type="PANTHER" id="PTHR43560">
    <property type="entry name" value="ION-TRANSLOCATING OXIDOREDUCTASE COMPLEX SUBUNIT B"/>
    <property type="match status" value="1"/>
</dbReference>
<feature type="domain" description="4Fe-4S" evidence="6">
    <location>
        <begin position="371"/>
        <end position="430"/>
    </location>
</feature>
<dbReference type="InterPro" id="IPR007202">
    <property type="entry name" value="4Fe-4S_dom"/>
</dbReference>
<dbReference type="SUPFAM" id="SSF53920">
    <property type="entry name" value="Fe-only hydrogenase"/>
    <property type="match status" value="1"/>
</dbReference>
<dbReference type="STRING" id="142842.SAMN02745118_01500"/>
<keyword evidence="1" id="KW-0004">4Fe-4S</keyword>
<organism evidence="7 8">
    <name type="scientific">Selenihalanaerobacter shriftii</name>
    <dbReference type="NCBI Taxonomy" id="142842"/>
    <lineage>
        <taxon>Bacteria</taxon>
        <taxon>Bacillati</taxon>
        <taxon>Bacillota</taxon>
        <taxon>Clostridia</taxon>
        <taxon>Halanaerobiales</taxon>
        <taxon>Halobacteroidaceae</taxon>
        <taxon>Selenihalanaerobacter</taxon>
    </lineage>
</organism>
<dbReference type="Gene3D" id="1.10.15.40">
    <property type="entry name" value="Electron transport complex subunit B, putative Fe-S cluster"/>
    <property type="match status" value="1"/>
</dbReference>
<dbReference type="GO" id="GO:0051539">
    <property type="term" value="F:4 iron, 4 sulfur cluster binding"/>
    <property type="evidence" value="ECO:0007669"/>
    <property type="project" value="UniProtKB-KW"/>
</dbReference>
<dbReference type="GO" id="GO:0046872">
    <property type="term" value="F:metal ion binding"/>
    <property type="evidence" value="ECO:0007669"/>
    <property type="project" value="UniProtKB-KW"/>
</dbReference>
<dbReference type="Pfam" id="PF04060">
    <property type="entry name" value="FeS"/>
    <property type="match status" value="1"/>
</dbReference>
<evidence type="ECO:0000313" key="7">
    <source>
        <dbReference type="EMBL" id="SJZ67419.1"/>
    </source>
</evidence>
<keyword evidence="2" id="KW-0479">Metal-binding</keyword>
<dbReference type="Gene3D" id="3.40.950.10">
    <property type="entry name" value="Fe-only Hydrogenase (Larger Subunit), Chain L, domain 3"/>
    <property type="match status" value="1"/>
</dbReference>
<dbReference type="Proteomes" id="UP000190625">
    <property type="component" value="Unassembled WGS sequence"/>
</dbReference>
<dbReference type="PROSITE" id="PS51656">
    <property type="entry name" value="4FE4S"/>
    <property type="match status" value="1"/>
</dbReference>
<dbReference type="PROSITE" id="PS51379">
    <property type="entry name" value="4FE4S_FER_2"/>
    <property type="match status" value="2"/>
</dbReference>
<evidence type="ECO:0000256" key="2">
    <source>
        <dbReference type="ARBA" id="ARBA00022723"/>
    </source>
</evidence>
<protein>
    <submittedName>
        <fullName evidence="7">Iron only hydrogenase large subunit, C-terminal domain</fullName>
    </submittedName>
</protein>
<evidence type="ECO:0000313" key="8">
    <source>
        <dbReference type="Proteomes" id="UP000190625"/>
    </source>
</evidence>
<evidence type="ECO:0000259" key="6">
    <source>
        <dbReference type="PROSITE" id="PS51656"/>
    </source>
</evidence>
<name>A0A1T4MK68_9FIRM</name>
<sequence length="432" mass="47839">MSTNFHSVKLDKTKCNGCTNCVRSCPTDAIRVREFEAIIKDEKCIDCGVCVQVCEENANYVLTDSLMELNNYDYNIVLPTAVLYGQFKAEYSPAKILAGLLELGFDDVWEVGVGVDILHAILLKFLEERPETSPLISATCPSVVRLIQVSFPEFLPNIIPLQEPMEILARTIKERKAKELGIPLDRIGIFYITSCSAKITAINAPLGLEDSYIDGAISVMDIYRPLIKFLNDVEANPKLQRASKKGVNWVISGGQKALCQKCNKSLAVDGIDNVISVLKELERGHLQEVEFFEFAACPGGCIGGPLNFKNRFISQSIIKDISEDLSKDGLSDLINKQKIINNYSQGKYSISKILKPSSCDRLDNNIKKAINKLDKLEKIEDKLPGLNCTACGAPSCRALAEDIINDSAQIEDCIIILKKKINKLSQQINDLV</sequence>
<accession>A0A1T4MK68</accession>
<evidence type="ECO:0000259" key="5">
    <source>
        <dbReference type="PROSITE" id="PS51379"/>
    </source>
</evidence>
<dbReference type="SUPFAM" id="SSF54862">
    <property type="entry name" value="4Fe-4S ferredoxins"/>
    <property type="match status" value="1"/>
</dbReference>
<keyword evidence="8" id="KW-1185">Reference proteome</keyword>
<evidence type="ECO:0000256" key="1">
    <source>
        <dbReference type="ARBA" id="ARBA00022485"/>
    </source>
</evidence>
<proteinExistence type="predicted"/>
<feature type="domain" description="4Fe-4S ferredoxin-type" evidence="5">
    <location>
        <begin position="6"/>
        <end position="35"/>
    </location>
</feature>
<dbReference type="InterPro" id="IPR004108">
    <property type="entry name" value="Fe_hydrogenase_lsu_C"/>
</dbReference>
<dbReference type="OrthoDB" id="9798098at2"/>
<dbReference type="InterPro" id="IPR009016">
    <property type="entry name" value="Fe_hydrogenase"/>
</dbReference>
<gene>
    <name evidence="7" type="ORF">SAMN02745118_01500</name>
</gene>
<keyword evidence="3" id="KW-0408">Iron</keyword>
<dbReference type="PANTHER" id="PTHR43560:SF1">
    <property type="entry name" value="ION-TRANSLOCATING OXIDOREDUCTASE COMPLEX SUBUNIT B"/>
    <property type="match status" value="1"/>
</dbReference>
<dbReference type="AlphaFoldDB" id="A0A1T4MK68"/>
<dbReference type="EMBL" id="FUWM01000011">
    <property type="protein sequence ID" value="SJZ67419.1"/>
    <property type="molecule type" value="Genomic_DNA"/>
</dbReference>
<dbReference type="InterPro" id="IPR017896">
    <property type="entry name" value="4Fe4S_Fe-S-bd"/>
</dbReference>
<dbReference type="InterPro" id="IPR017900">
    <property type="entry name" value="4Fe4S_Fe_S_CS"/>
</dbReference>
<dbReference type="Gene3D" id="3.30.70.20">
    <property type="match status" value="1"/>
</dbReference>
<reference evidence="8" key="1">
    <citation type="submission" date="2017-02" db="EMBL/GenBank/DDBJ databases">
        <authorList>
            <person name="Varghese N."/>
            <person name="Submissions S."/>
        </authorList>
    </citation>
    <scope>NUCLEOTIDE SEQUENCE [LARGE SCALE GENOMIC DNA]</scope>
    <source>
        <strain evidence="8">ATCC BAA-73</strain>
    </source>
</reference>